<feature type="domain" description="Reverse transcriptase Ty1/copia-type" evidence="1">
    <location>
        <begin position="11"/>
        <end position="138"/>
    </location>
</feature>
<dbReference type="InterPro" id="IPR043502">
    <property type="entry name" value="DNA/RNA_pol_sf"/>
</dbReference>
<reference evidence="2" key="1">
    <citation type="journal article" date="2012" name="Nat. Biotechnol.">
        <title>Draft genome sequence of pigeonpea (Cajanus cajan), an orphan legume crop of resource-poor farmers.</title>
        <authorList>
            <person name="Varshney R.K."/>
            <person name="Chen W."/>
            <person name="Li Y."/>
            <person name="Bharti A.K."/>
            <person name="Saxena R.K."/>
            <person name="Schlueter J.A."/>
            <person name="Donoghue M.T."/>
            <person name="Azam S."/>
            <person name="Fan G."/>
            <person name="Whaley A.M."/>
            <person name="Farmer A.D."/>
            <person name="Sheridan J."/>
            <person name="Iwata A."/>
            <person name="Tuteja R."/>
            <person name="Penmetsa R.V."/>
            <person name="Wu W."/>
            <person name="Upadhyaya H.D."/>
            <person name="Yang S.P."/>
            <person name="Shah T."/>
            <person name="Saxena K.B."/>
            <person name="Michael T."/>
            <person name="McCombie W.R."/>
            <person name="Yang B."/>
            <person name="Zhang G."/>
            <person name="Yang H."/>
            <person name="Wang J."/>
            <person name="Spillane C."/>
            <person name="Cook D.R."/>
            <person name="May G.D."/>
            <person name="Xu X."/>
            <person name="Jackson S.A."/>
        </authorList>
    </citation>
    <scope>NUCLEOTIDE SEQUENCE [LARGE SCALE GENOMIC DNA]</scope>
</reference>
<evidence type="ECO:0000313" key="3">
    <source>
        <dbReference type="Proteomes" id="UP000075243"/>
    </source>
</evidence>
<dbReference type="AlphaFoldDB" id="A0A151REF1"/>
<dbReference type="SUPFAM" id="SSF56672">
    <property type="entry name" value="DNA/RNA polymerases"/>
    <property type="match status" value="1"/>
</dbReference>
<evidence type="ECO:0000313" key="2">
    <source>
        <dbReference type="EMBL" id="KYP40843.1"/>
    </source>
</evidence>
<name>A0A151REF1_CAJCA</name>
<dbReference type="OMA" id="ERFKTHW"/>
<sequence>MSLEYDALIKNQTWTLVPLPSNRTVVGCKWVYRIKENQDGTINKYKARLVAKGFHQKFGCDYSETFSPVIKPVTIQVILTLTVTYHWPIKQVDINNVFLNGFLEEDVYIMQPPGLEVSDKTLVCKLNKAIYGLKQAPHA</sequence>
<organism evidence="2 3">
    <name type="scientific">Cajanus cajan</name>
    <name type="common">Pigeon pea</name>
    <name type="synonym">Cajanus indicus</name>
    <dbReference type="NCBI Taxonomy" id="3821"/>
    <lineage>
        <taxon>Eukaryota</taxon>
        <taxon>Viridiplantae</taxon>
        <taxon>Streptophyta</taxon>
        <taxon>Embryophyta</taxon>
        <taxon>Tracheophyta</taxon>
        <taxon>Spermatophyta</taxon>
        <taxon>Magnoliopsida</taxon>
        <taxon>eudicotyledons</taxon>
        <taxon>Gunneridae</taxon>
        <taxon>Pentapetalae</taxon>
        <taxon>rosids</taxon>
        <taxon>fabids</taxon>
        <taxon>Fabales</taxon>
        <taxon>Fabaceae</taxon>
        <taxon>Papilionoideae</taxon>
        <taxon>50 kb inversion clade</taxon>
        <taxon>NPAAA clade</taxon>
        <taxon>indigoferoid/millettioid clade</taxon>
        <taxon>Phaseoleae</taxon>
        <taxon>Cajanus</taxon>
    </lineage>
</organism>
<proteinExistence type="predicted"/>
<protein>
    <submittedName>
        <fullName evidence="2">Retrovirus-related Pol polyprotein from transposon TNT 1-94</fullName>
    </submittedName>
</protein>
<evidence type="ECO:0000259" key="1">
    <source>
        <dbReference type="Pfam" id="PF07727"/>
    </source>
</evidence>
<dbReference type="EMBL" id="KQ483810">
    <property type="protein sequence ID" value="KYP40843.1"/>
    <property type="molecule type" value="Genomic_DNA"/>
</dbReference>
<dbReference type="Pfam" id="PF07727">
    <property type="entry name" value="RVT_2"/>
    <property type="match status" value="1"/>
</dbReference>
<keyword evidence="3" id="KW-1185">Reference proteome</keyword>
<accession>A0A151REF1</accession>
<gene>
    <name evidence="2" type="ORF">KK1_037799</name>
</gene>
<dbReference type="InterPro" id="IPR013103">
    <property type="entry name" value="RVT_2"/>
</dbReference>
<dbReference type="Gramene" id="C.cajan_37619.t">
    <property type="protein sequence ID" value="C.cajan_37619.t.cds1"/>
    <property type="gene ID" value="C.cajan_37619"/>
</dbReference>
<dbReference type="Proteomes" id="UP000075243">
    <property type="component" value="Unassembled WGS sequence"/>
</dbReference>